<dbReference type="SMART" id="SM00062">
    <property type="entry name" value="PBPb"/>
    <property type="match status" value="1"/>
</dbReference>
<feature type="chain" id="PRO_5046007766" evidence="5">
    <location>
        <begin position="22"/>
        <end position="253"/>
    </location>
</feature>
<keyword evidence="3 5" id="KW-0732">Signal</keyword>
<organism evidence="7 8">
    <name type="scientific">Pseudahrensia aquimaris</name>
    <dbReference type="NCBI Taxonomy" id="744461"/>
    <lineage>
        <taxon>Bacteria</taxon>
        <taxon>Pseudomonadati</taxon>
        <taxon>Pseudomonadota</taxon>
        <taxon>Alphaproteobacteria</taxon>
        <taxon>Hyphomicrobiales</taxon>
        <taxon>Ahrensiaceae</taxon>
        <taxon>Pseudahrensia</taxon>
    </lineage>
</organism>
<dbReference type="Gene3D" id="3.40.190.10">
    <property type="entry name" value="Periplasmic binding protein-like II"/>
    <property type="match status" value="2"/>
</dbReference>
<gene>
    <name evidence="7" type="ORF">ACFQ14_01995</name>
</gene>
<dbReference type="Pfam" id="PF00497">
    <property type="entry name" value="SBP_bac_3"/>
    <property type="match status" value="1"/>
</dbReference>
<dbReference type="PROSITE" id="PS01039">
    <property type="entry name" value="SBP_BACTERIAL_3"/>
    <property type="match status" value="1"/>
</dbReference>
<accession>A0ABW3FE20</accession>
<evidence type="ECO:0000256" key="1">
    <source>
        <dbReference type="ARBA" id="ARBA00004196"/>
    </source>
</evidence>
<name>A0ABW3FE20_9HYPH</name>
<keyword evidence="8" id="KW-1185">Reference proteome</keyword>
<evidence type="ECO:0000256" key="5">
    <source>
        <dbReference type="SAM" id="SignalP"/>
    </source>
</evidence>
<evidence type="ECO:0000313" key="8">
    <source>
        <dbReference type="Proteomes" id="UP001597101"/>
    </source>
</evidence>
<comment type="caution">
    <text evidence="7">The sequence shown here is derived from an EMBL/GenBank/DDBJ whole genome shotgun (WGS) entry which is preliminary data.</text>
</comment>
<evidence type="ECO:0000259" key="6">
    <source>
        <dbReference type="SMART" id="SM00062"/>
    </source>
</evidence>
<dbReference type="PANTHER" id="PTHR35936">
    <property type="entry name" value="MEMBRANE-BOUND LYTIC MUREIN TRANSGLYCOSYLASE F"/>
    <property type="match status" value="1"/>
</dbReference>
<evidence type="ECO:0000313" key="7">
    <source>
        <dbReference type="EMBL" id="MFD0915170.1"/>
    </source>
</evidence>
<dbReference type="InterPro" id="IPR001638">
    <property type="entry name" value="Solute-binding_3/MltF_N"/>
</dbReference>
<comment type="similarity">
    <text evidence="2 4">Belongs to the bacterial solute-binding protein 3 family.</text>
</comment>
<evidence type="ECO:0000256" key="4">
    <source>
        <dbReference type="RuleBase" id="RU003744"/>
    </source>
</evidence>
<protein>
    <submittedName>
        <fullName evidence="7">Transporter substrate-binding domain-containing protein</fullName>
    </submittedName>
</protein>
<comment type="subcellular location">
    <subcellularLocation>
        <location evidence="1">Cell envelope</location>
    </subcellularLocation>
</comment>
<dbReference type="PANTHER" id="PTHR35936:SF13">
    <property type="entry name" value="HISTIDINE-BINDING PERIPLASMIC PROTEIN"/>
    <property type="match status" value="1"/>
</dbReference>
<evidence type="ECO:0000256" key="3">
    <source>
        <dbReference type="ARBA" id="ARBA00022729"/>
    </source>
</evidence>
<sequence length="253" mass="27373">MKKLLTTLAAATMLMTGAAFAEIKLGLDVAPYPPFADQDASGKRMGFEIELGEAICKAMNETCVWTPIAWDGIIPALQSNKIDAIFASMSITPKRMEVIDFSNKYYNTPAAVVAAKDMDIDGSAESLKGKIVGVQVSTTHADYANKVFSESSEVKTYSAFDEHNNDLIAGRVDAVVGDSLAFSEFLKTEAGMKFEIKATPTDEAVFGKGVGVGVRKGDAELLKKFNDAIAKVRADGTYDEIAKKYFEFNIYGQ</sequence>
<dbReference type="Proteomes" id="UP001597101">
    <property type="component" value="Unassembled WGS sequence"/>
</dbReference>
<dbReference type="RefSeq" id="WP_377211020.1">
    <property type="nucleotide sequence ID" value="NZ_JBHTJV010000002.1"/>
</dbReference>
<reference evidence="8" key="1">
    <citation type="journal article" date="2019" name="Int. J. Syst. Evol. Microbiol.">
        <title>The Global Catalogue of Microorganisms (GCM) 10K type strain sequencing project: providing services to taxonomists for standard genome sequencing and annotation.</title>
        <authorList>
            <consortium name="The Broad Institute Genomics Platform"/>
            <consortium name="The Broad Institute Genome Sequencing Center for Infectious Disease"/>
            <person name="Wu L."/>
            <person name="Ma J."/>
        </authorList>
    </citation>
    <scope>NUCLEOTIDE SEQUENCE [LARGE SCALE GENOMIC DNA]</scope>
    <source>
        <strain evidence="8">CCUG 60023</strain>
    </source>
</reference>
<proteinExistence type="inferred from homology"/>
<dbReference type="InterPro" id="IPR018313">
    <property type="entry name" value="SBP_3_CS"/>
</dbReference>
<feature type="signal peptide" evidence="5">
    <location>
        <begin position="1"/>
        <end position="21"/>
    </location>
</feature>
<feature type="domain" description="Solute-binding protein family 3/N-terminal" evidence="6">
    <location>
        <begin position="22"/>
        <end position="249"/>
    </location>
</feature>
<evidence type="ECO:0000256" key="2">
    <source>
        <dbReference type="ARBA" id="ARBA00010333"/>
    </source>
</evidence>
<dbReference type="EMBL" id="JBHTJV010000002">
    <property type="protein sequence ID" value="MFD0915170.1"/>
    <property type="molecule type" value="Genomic_DNA"/>
</dbReference>
<dbReference type="SUPFAM" id="SSF53850">
    <property type="entry name" value="Periplasmic binding protein-like II"/>
    <property type="match status" value="1"/>
</dbReference>